<dbReference type="SMART" id="SM00248">
    <property type="entry name" value="ANK"/>
    <property type="match status" value="6"/>
</dbReference>
<keyword evidence="1" id="KW-0677">Repeat</keyword>
<dbReference type="AlphaFoldDB" id="A0A8K0PHB6"/>
<evidence type="ECO:0000256" key="1">
    <source>
        <dbReference type="ARBA" id="ARBA00022737"/>
    </source>
</evidence>
<dbReference type="InterPro" id="IPR036770">
    <property type="entry name" value="Ankyrin_rpt-contain_sf"/>
</dbReference>
<organism evidence="4 5">
    <name type="scientific">Elsinoe batatas</name>
    <dbReference type="NCBI Taxonomy" id="2601811"/>
    <lineage>
        <taxon>Eukaryota</taxon>
        <taxon>Fungi</taxon>
        <taxon>Dikarya</taxon>
        <taxon>Ascomycota</taxon>
        <taxon>Pezizomycotina</taxon>
        <taxon>Dothideomycetes</taxon>
        <taxon>Dothideomycetidae</taxon>
        <taxon>Myriangiales</taxon>
        <taxon>Elsinoaceae</taxon>
        <taxon>Elsinoe</taxon>
    </lineage>
</organism>
<comment type="caution">
    <text evidence="4">The sequence shown here is derived from an EMBL/GenBank/DDBJ whole genome shotgun (WGS) entry which is preliminary data.</text>
</comment>
<evidence type="ECO:0000313" key="4">
    <source>
        <dbReference type="EMBL" id="KAG8629851.1"/>
    </source>
</evidence>
<feature type="region of interest" description="Disordered" evidence="2">
    <location>
        <begin position="362"/>
        <end position="402"/>
    </location>
</feature>
<name>A0A8K0PHB6_9PEZI</name>
<dbReference type="Gene3D" id="1.25.40.20">
    <property type="entry name" value="Ankyrin repeat-containing domain"/>
    <property type="match status" value="2"/>
</dbReference>
<dbReference type="SUPFAM" id="SSF48403">
    <property type="entry name" value="Ankyrin repeat"/>
    <property type="match status" value="1"/>
</dbReference>
<keyword evidence="5" id="KW-1185">Reference proteome</keyword>
<accession>A0A8K0PHB6</accession>
<reference evidence="4" key="1">
    <citation type="submission" date="2021-07" db="EMBL/GenBank/DDBJ databases">
        <title>Elsinoe batatas strain:CRI-CJ2 Genome sequencing and assembly.</title>
        <authorList>
            <person name="Huang L."/>
        </authorList>
    </citation>
    <scope>NUCLEOTIDE SEQUENCE</scope>
    <source>
        <strain evidence="4">CRI-CJ2</strain>
    </source>
</reference>
<dbReference type="EMBL" id="JAESVG020000002">
    <property type="protein sequence ID" value="KAG8629851.1"/>
    <property type="molecule type" value="Genomic_DNA"/>
</dbReference>
<dbReference type="OrthoDB" id="194358at2759"/>
<dbReference type="InterPro" id="IPR056884">
    <property type="entry name" value="NPHP3-like_N"/>
</dbReference>
<protein>
    <recommendedName>
        <fullName evidence="3">Nephrocystin 3-like N-terminal domain-containing protein</fullName>
    </recommendedName>
</protein>
<dbReference type="PANTHER" id="PTHR10039:SF5">
    <property type="entry name" value="NACHT DOMAIN-CONTAINING PROTEIN"/>
    <property type="match status" value="1"/>
</dbReference>
<sequence>MMKYLYNQTAKHRKDCAVIPFFYNARGSALDQSPLGMWRTLLWKLLEREPGLQPVLDNIRLPCDDSDRLKWKLEVVKDRLRAALANSKERGIIFFIDALDECKADEVKDMVDSFHDELLEDDSIEVSKLSIFFSSRHYPHLDVRAGIELILEDQDEHRADIERYVRKNLLPGRKGAADLEKIRPGKILDDEHDKGNIINLRRRLKDIPDKLEELFGQILAQGDYADARMVLSAQWVLFAWRPLSVSELYWAIQSGTDLGDISHAALDNVAEDDMQRFVLDSCKGLLERTPGRKKSSIQFIHETVREFFFKGGLDKHGFGEKTTFEGRSHDAIKTGCIEYLNFCDTRAGRRMASLEAVNLAKQEIEDDPHDEDNPLSTPRASSDHQPTPPSSIQTASAKGVNSRAKNPELAGYLTRYVLLGYVLDFLYRHADAAQSKDVDQTDFLTNFDDSEWIRLNRQLKIFVGRRYTVDLARFAAWNLHSLFRLRLMMLETIDLPASGRRSPEVFAAAIEAGSFDCLATILELSPSCAHQRTFDGTIRALNPRERAEVAALLVELKGNKLAVHLAKALLQLDPSSLEGRSCVGYPPLIIVAAMLGFTRTMSYLLAQGNIDINAIGETYQVRGMNALTLACKTAHHEVVDQLLAREDLRIDSCGVRGLYAELRKRPLFEWNSILSKSIASASNAAQLLQIALEEDDPTHAVNASARLEEWFAQGSLSAIDVLKTCIRWGFQRPVKQLLRDDRLRKDLENREVVSHLLRLELEIIGAAECLIDLLDVLAVELLDLRQLAIDAELPSRIVSHFNTDRIGRARVLKVVLDRFDVDANITDSRGRSALKLALDNWQWECVRILDRHPGLCPALTTEEEYQFCLQMAAAPPDVDHSMLEEAQRHCPSSSYQERRLKDVASISPLLLSDDSIALAEEALRHFFTSGKVGDWWLERWAAPEISDEALILSIQKGEADCVQYLLAMEEKWRCNINKHEETGYVPLTGAVLSGSLAVLRLLLNQEDLKLDELDHYGNTALDVAIMKGAEDMAKLIEEELRRRQLAIVDTPML</sequence>
<evidence type="ECO:0000313" key="5">
    <source>
        <dbReference type="Proteomes" id="UP000809789"/>
    </source>
</evidence>
<proteinExistence type="predicted"/>
<gene>
    <name evidence="4" type="ORF">KVT40_001470</name>
</gene>
<dbReference type="PANTHER" id="PTHR10039">
    <property type="entry name" value="AMELOGENIN"/>
    <property type="match status" value="1"/>
</dbReference>
<feature type="compositionally biased region" description="Polar residues" evidence="2">
    <location>
        <begin position="374"/>
        <end position="396"/>
    </location>
</feature>
<evidence type="ECO:0000259" key="3">
    <source>
        <dbReference type="Pfam" id="PF24883"/>
    </source>
</evidence>
<feature type="domain" description="Nephrocystin 3-like N-terminal" evidence="3">
    <location>
        <begin position="2"/>
        <end position="136"/>
    </location>
</feature>
<dbReference type="Pfam" id="PF24883">
    <property type="entry name" value="NPHP3_N"/>
    <property type="match status" value="1"/>
</dbReference>
<dbReference type="Proteomes" id="UP000809789">
    <property type="component" value="Unassembled WGS sequence"/>
</dbReference>
<dbReference type="InterPro" id="IPR002110">
    <property type="entry name" value="Ankyrin_rpt"/>
</dbReference>
<dbReference type="Pfam" id="PF12796">
    <property type="entry name" value="Ank_2"/>
    <property type="match status" value="1"/>
</dbReference>
<evidence type="ECO:0000256" key="2">
    <source>
        <dbReference type="SAM" id="MobiDB-lite"/>
    </source>
</evidence>